<keyword evidence="8 12" id="KW-0479">Metal-binding</keyword>
<evidence type="ECO:0000256" key="9">
    <source>
        <dbReference type="ARBA" id="ARBA00022759"/>
    </source>
</evidence>
<comment type="subcellular location">
    <subcellularLocation>
        <location evidence="4">Cytoplasm</location>
    </subcellularLocation>
</comment>
<comment type="catalytic activity">
    <reaction evidence="1 12 13">
        <text>Endonucleolytic cleavage to 5'-phosphomonoester.</text>
        <dbReference type="EC" id="3.1.26.4"/>
    </reaction>
</comment>
<evidence type="ECO:0000256" key="3">
    <source>
        <dbReference type="ARBA" id="ARBA00004065"/>
    </source>
</evidence>
<dbReference type="GO" id="GO:0003723">
    <property type="term" value="F:RNA binding"/>
    <property type="evidence" value="ECO:0007669"/>
    <property type="project" value="UniProtKB-UniRule"/>
</dbReference>
<gene>
    <name evidence="15" type="ORF">CYJ26_04755</name>
</gene>
<evidence type="ECO:0000256" key="12">
    <source>
        <dbReference type="PROSITE-ProRule" id="PRU01319"/>
    </source>
</evidence>
<dbReference type="InterPro" id="IPR024567">
    <property type="entry name" value="RNase_HII/HIII_dom"/>
</dbReference>
<evidence type="ECO:0000256" key="1">
    <source>
        <dbReference type="ARBA" id="ARBA00000077"/>
    </source>
</evidence>
<dbReference type="GO" id="GO:0004523">
    <property type="term" value="F:RNA-DNA hybrid ribonuclease activity"/>
    <property type="evidence" value="ECO:0007669"/>
    <property type="project" value="UniProtKB-UniRule"/>
</dbReference>
<keyword evidence="9 12" id="KW-0255">Endonuclease</keyword>
<name>A0A2I1KTR7_9ACTO</name>
<dbReference type="GO" id="GO:0006298">
    <property type="term" value="P:mismatch repair"/>
    <property type="evidence" value="ECO:0007669"/>
    <property type="project" value="TreeGrafter"/>
</dbReference>
<evidence type="ECO:0000313" key="16">
    <source>
        <dbReference type="Proteomes" id="UP000234778"/>
    </source>
</evidence>
<dbReference type="InterPro" id="IPR001352">
    <property type="entry name" value="RNase_HII/HIII"/>
</dbReference>
<dbReference type="Gene3D" id="3.30.420.10">
    <property type="entry name" value="Ribonuclease H-like superfamily/Ribonuclease H"/>
    <property type="match status" value="1"/>
</dbReference>
<feature type="domain" description="RNase H type-2" evidence="14">
    <location>
        <begin position="26"/>
        <end position="253"/>
    </location>
</feature>
<evidence type="ECO:0000256" key="13">
    <source>
        <dbReference type="RuleBase" id="RU003515"/>
    </source>
</evidence>
<evidence type="ECO:0000256" key="8">
    <source>
        <dbReference type="ARBA" id="ARBA00022723"/>
    </source>
</evidence>
<dbReference type="AlphaFoldDB" id="A0A2I1KTR7"/>
<dbReference type="GO" id="GO:0043137">
    <property type="term" value="P:DNA replication, removal of RNA primer"/>
    <property type="evidence" value="ECO:0007669"/>
    <property type="project" value="TreeGrafter"/>
</dbReference>
<dbReference type="InterPro" id="IPR036397">
    <property type="entry name" value="RNaseH_sf"/>
</dbReference>
<evidence type="ECO:0000256" key="5">
    <source>
        <dbReference type="ARBA" id="ARBA00007383"/>
    </source>
</evidence>
<evidence type="ECO:0000256" key="2">
    <source>
        <dbReference type="ARBA" id="ARBA00001946"/>
    </source>
</evidence>
<sequence>MSPQGAGASRLRPDRELETTLLASHRVVAGMDEVGRGALAGPVSVGVALVDTTTPDHFPHDLADSKQLSPTRREALQAPCRDWVLDCAVAHAWPAEIDALGMVGALRLAGLRALVEVASRGHRPDVVILDGVADWLSEPATDLLTELSASQPVHPAVAEVRHQMDSLGLATPPVRMQVKADARCAVVAAASVLAKVERDALMTELDDPGYGWASNKGYASAAHVAGLGRLGASDQHRRSWHLPGLEAFAAGGQ</sequence>
<proteinExistence type="inferred from homology"/>
<dbReference type="SUPFAM" id="SSF53098">
    <property type="entry name" value="Ribonuclease H-like"/>
    <property type="match status" value="1"/>
</dbReference>
<dbReference type="GO" id="GO:0032299">
    <property type="term" value="C:ribonuclease H2 complex"/>
    <property type="evidence" value="ECO:0007669"/>
    <property type="project" value="TreeGrafter"/>
</dbReference>
<reference evidence="15 16" key="1">
    <citation type="submission" date="2017-12" db="EMBL/GenBank/DDBJ databases">
        <title>Phylogenetic diversity of female urinary microbiome.</title>
        <authorList>
            <person name="Thomas-White K."/>
            <person name="Wolfe A.J."/>
        </authorList>
    </citation>
    <scope>NUCLEOTIDE SEQUENCE [LARGE SCALE GENOMIC DNA]</scope>
    <source>
        <strain evidence="15 16">UMB0319</strain>
    </source>
</reference>
<evidence type="ECO:0000256" key="6">
    <source>
        <dbReference type="ARBA" id="ARBA00022490"/>
    </source>
</evidence>
<keyword evidence="10 12" id="KW-0378">Hydrolase</keyword>
<comment type="function">
    <text evidence="3 13">Endonuclease that specifically degrades the RNA of RNA-DNA hybrids.</text>
</comment>
<accession>A0A2I1KTR7</accession>
<comment type="cofactor">
    <cofactor evidence="12">
        <name>Mn(2+)</name>
        <dbReference type="ChEBI" id="CHEBI:29035"/>
    </cofactor>
    <cofactor evidence="12">
        <name>Mg(2+)</name>
        <dbReference type="ChEBI" id="CHEBI:18420"/>
    </cofactor>
    <text evidence="12">Manganese or magnesium. Binds 1 divalent metal ion per monomer in the absence of substrate. May bind a second metal ion after substrate binding.</text>
</comment>
<dbReference type="PANTHER" id="PTHR10954:SF18">
    <property type="entry name" value="RIBONUCLEASE HII"/>
    <property type="match status" value="1"/>
</dbReference>
<dbReference type="GO" id="GO:0005737">
    <property type="term" value="C:cytoplasm"/>
    <property type="evidence" value="ECO:0007669"/>
    <property type="project" value="UniProtKB-SubCell"/>
</dbReference>
<dbReference type="InterPro" id="IPR012337">
    <property type="entry name" value="RNaseH-like_sf"/>
</dbReference>
<keyword evidence="6" id="KW-0963">Cytoplasm</keyword>
<dbReference type="PANTHER" id="PTHR10954">
    <property type="entry name" value="RIBONUCLEASE H2 SUBUNIT A"/>
    <property type="match status" value="1"/>
</dbReference>
<dbReference type="InterPro" id="IPR022898">
    <property type="entry name" value="RNase_HII"/>
</dbReference>
<dbReference type="PROSITE" id="PS51975">
    <property type="entry name" value="RNASE_H_2"/>
    <property type="match status" value="1"/>
</dbReference>
<dbReference type="Proteomes" id="UP000234778">
    <property type="component" value="Unassembled WGS sequence"/>
</dbReference>
<keyword evidence="7 12" id="KW-0540">Nuclease</keyword>
<evidence type="ECO:0000256" key="11">
    <source>
        <dbReference type="ARBA" id="ARBA00023211"/>
    </source>
</evidence>
<feature type="binding site" evidence="12">
    <location>
        <position position="130"/>
    </location>
    <ligand>
        <name>a divalent metal cation</name>
        <dbReference type="ChEBI" id="CHEBI:60240"/>
    </ligand>
</feature>
<dbReference type="EC" id="3.1.26.4" evidence="13"/>
<evidence type="ECO:0000313" key="15">
    <source>
        <dbReference type="EMBL" id="PKY99020.1"/>
    </source>
</evidence>
<organism evidence="15 16">
    <name type="scientific">Actinomyces urogenitalis</name>
    <dbReference type="NCBI Taxonomy" id="103621"/>
    <lineage>
        <taxon>Bacteria</taxon>
        <taxon>Bacillati</taxon>
        <taxon>Actinomycetota</taxon>
        <taxon>Actinomycetes</taxon>
        <taxon>Actinomycetales</taxon>
        <taxon>Actinomycetaceae</taxon>
        <taxon>Actinomyces</taxon>
    </lineage>
</organism>
<feature type="binding site" evidence="12">
    <location>
        <position position="33"/>
    </location>
    <ligand>
        <name>a divalent metal cation</name>
        <dbReference type="ChEBI" id="CHEBI:60240"/>
    </ligand>
</feature>
<dbReference type="GO" id="GO:0046872">
    <property type="term" value="F:metal ion binding"/>
    <property type="evidence" value="ECO:0007669"/>
    <property type="project" value="UniProtKB-KW"/>
</dbReference>
<comment type="cofactor">
    <cofactor evidence="2">
        <name>Mg(2+)</name>
        <dbReference type="ChEBI" id="CHEBI:18420"/>
    </cofactor>
</comment>
<dbReference type="RefSeq" id="WP_101638047.1">
    <property type="nucleotide sequence ID" value="NZ_JBKUIE010000004.1"/>
</dbReference>
<dbReference type="Pfam" id="PF01351">
    <property type="entry name" value="RNase_HII"/>
    <property type="match status" value="1"/>
</dbReference>
<evidence type="ECO:0000259" key="14">
    <source>
        <dbReference type="PROSITE" id="PS51975"/>
    </source>
</evidence>
<feature type="binding site" evidence="12">
    <location>
        <position position="32"/>
    </location>
    <ligand>
        <name>a divalent metal cation</name>
        <dbReference type="ChEBI" id="CHEBI:60240"/>
    </ligand>
</feature>
<dbReference type="NCBIfam" id="NF000595">
    <property type="entry name" value="PRK00015.1-3"/>
    <property type="match status" value="1"/>
</dbReference>
<comment type="caution">
    <text evidence="15">The sequence shown here is derived from an EMBL/GenBank/DDBJ whole genome shotgun (WGS) entry which is preliminary data.</text>
</comment>
<dbReference type="EMBL" id="PKHA01000003">
    <property type="protein sequence ID" value="PKY99020.1"/>
    <property type="molecule type" value="Genomic_DNA"/>
</dbReference>
<evidence type="ECO:0000256" key="7">
    <source>
        <dbReference type="ARBA" id="ARBA00022722"/>
    </source>
</evidence>
<evidence type="ECO:0000256" key="4">
    <source>
        <dbReference type="ARBA" id="ARBA00004496"/>
    </source>
</evidence>
<dbReference type="CDD" id="cd07182">
    <property type="entry name" value="RNase_HII_bacteria_HII_like"/>
    <property type="match status" value="1"/>
</dbReference>
<protein>
    <recommendedName>
        <fullName evidence="13">Ribonuclease</fullName>
        <ecNumber evidence="13">3.1.26.4</ecNumber>
    </recommendedName>
</protein>
<evidence type="ECO:0000256" key="10">
    <source>
        <dbReference type="ARBA" id="ARBA00022801"/>
    </source>
</evidence>
<keyword evidence="11" id="KW-0464">Manganese</keyword>
<dbReference type="GeneID" id="81708243"/>
<comment type="similarity">
    <text evidence="5 13">Belongs to the RNase HII family.</text>
</comment>